<dbReference type="EMBL" id="KU886225">
    <property type="protein sequence ID" value="ANH52351.1"/>
    <property type="molecule type" value="Genomic_DNA"/>
</dbReference>
<proteinExistence type="predicted"/>
<gene>
    <name evidence="2" type="ORF">DM_251</name>
</gene>
<name>A0A173GF81_9CAUD</name>
<accession>A0A173GF81</accession>
<evidence type="ECO:0000313" key="2">
    <source>
        <dbReference type="EMBL" id="ANH52351.1"/>
    </source>
</evidence>
<dbReference type="Proteomes" id="UP000224360">
    <property type="component" value="Segment"/>
</dbReference>
<reference evidence="3" key="1">
    <citation type="submission" date="2016-03" db="EMBL/GenBank/DDBJ databases">
        <authorList>
            <person name="Sharma R."/>
            <person name="Jensen G.L."/>
            <person name="Kruger J.L."/>
            <person name="Esplin I.N.D."/>
            <person name="Jarvis T.M."/>
            <person name="Merrill B.D."/>
            <person name="Schoenhals J."/>
            <person name="Breakwell D.P."/>
            <person name="Hope S."/>
            <person name="Grose J.H."/>
        </authorList>
    </citation>
    <scope>NUCLEOTIDE SEQUENCE [LARGE SCALE GENOMIC DNA]</scope>
</reference>
<protein>
    <submittedName>
        <fullName evidence="2">Uncharacterized protein</fullName>
    </submittedName>
</protein>
<feature type="region of interest" description="Disordered" evidence="1">
    <location>
        <begin position="289"/>
        <end position="365"/>
    </location>
</feature>
<keyword evidence="3" id="KW-1185">Reference proteome</keyword>
<sequence length="514" mass="57749">MTTPLINYYTGFLESTGAVIDQSTGVVSYERSTGLKPVLIDGKELILPIRAFQDKPDWTRYVPFHPLSESIARGESEVLQKAKELISLKLFLKYAELSEALLMLAVNSESQAKLTPTQMKFLEGLGDADEKTVENFSKILAKSKATFEGGENRCLVSLFLKRGGTLNGQKFARLCVVAFPYYEALCKIENEPADKRVVFGVPLRAKDIKVLKRLHEVIVPNSDDGIYSIGTNVQTAPYWGALMMTYVNILNQFNSVIKPFSKVIKSLKAVDTSWDVGDELQQFRAEIPPMPYNEGADSSKPAETTQPLQTQQQPVATQPQTIPQPTGNLVQQPATIQQAPSFNGNQNQSNTVTHPPAHNVKPSNGGGVNFADAMNKSGMGMMPQMQMPGMMPQMYPQQGYPQQQMPMYPQQQMYPQMQMQMPMQQLPMPPVSQPQGQQQFPQQMYYQNGQLPMPPVSQQQQQGYPQQGMYPQQQMMQPQMYPQMQMPGMMPQMQMPGMMQQGYPQQPQMFQFGR</sequence>
<evidence type="ECO:0000256" key="1">
    <source>
        <dbReference type="SAM" id="MobiDB-lite"/>
    </source>
</evidence>
<organism evidence="2 3">
    <name type="scientific">Erwinia phage vB_EamM_Deimos-Minion</name>
    <dbReference type="NCBI Taxonomy" id="1815986"/>
    <lineage>
        <taxon>Viruses</taxon>
        <taxon>Duplodnaviria</taxon>
        <taxon>Heunggongvirae</taxon>
        <taxon>Uroviricota</taxon>
        <taxon>Caudoviricetes</taxon>
        <taxon>Chimalliviridae</taxon>
        <taxon>Agricanvirus</taxon>
        <taxon>Agricanvirus deimos</taxon>
    </lineage>
</organism>
<feature type="compositionally biased region" description="Polar residues" evidence="1">
    <location>
        <begin position="327"/>
        <end position="353"/>
    </location>
</feature>
<evidence type="ECO:0000313" key="3">
    <source>
        <dbReference type="Proteomes" id="UP000224360"/>
    </source>
</evidence>
<feature type="compositionally biased region" description="Low complexity" evidence="1">
    <location>
        <begin position="304"/>
        <end position="326"/>
    </location>
</feature>